<dbReference type="AlphaFoldDB" id="A0A9X3EYQ6"/>
<dbReference type="RefSeq" id="WP_267771052.1">
    <property type="nucleotide sequence ID" value="NZ_JAPNKE010000002.1"/>
</dbReference>
<proteinExistence type="predicted"/>
<evidence type="ECO:0000313" key="4">
    <source>
        <dbReference type="Proteomes" id="UP001150924"/>
    </source>
</evidence>
<name>A0A9X3EYQ6_9BACT</name>
<dbReference type="SMART" id="SM00028">
    <property type="entry name" value="TPR"/>
    <property type="match status" value="3"/>
</dbReference>
<evidence type="ECO:0000313" key="3">
    <source>
        <dbReference type="EMBL" id="MCY1008421.1"/>
    </source>
</evidence>
<dbReference type="PROSITE" id="PS50005">
    <property type="entry name" value="TPR"/>
    <property type="match status" value="1"/>
</dbReference>
<sequence>MGHRLGQILGHRFIGLCQYRLDRLEDSEQSFNRALQLAEDTGETEQALLIHNHLAATLVGLGRLDHAHQLLRDALSRAALPEHLHAHARLLGNMGALFDELGQRERADECYAKFEVLHELLGNPHRLANARGLAARSAELRGDFEVAEQKYRQEFELAERSGDPLRQIAAIMHRGRMAQHLQRFDEAEEHFRRAVTMAHERPYERRLVLACISYAGFLRERGDWVGAHALLKDAESHYSRPEQRALVHHGLALLLREARLFAESLWHMQRSVKARDEMYRPLKVEAVRKMAQRRLQELREFVRELVHEAYRVVRDEEELEELAQLVDQVEGPNAWRRYRQEIEQHKGEPIHEHLKTLREQAESVWRKLLPGFDEVHEETRDKLRQAELSYSSSVDDLGRSAHLLALVLEGELKRRVFDRAQRGFTGTHPPKEGGKRKESFATRNSSTTKRSRTDRRESDGP</sequence>
<dbReference type="SUPFAM" id="SSF48452">
    <property type="entry name" value="TPR-like"/>
    <property type="match status" value="2"/>
</dbReference>
<feature type="repeat" description="TPR" evidence="1">
    <location>
        <begin position="168"/>
        <end position="201"/>
    </location>
</feature>
<keyword evidence="4" id="KW-1185">Reference proteome</keyword>
<accession>A0A9X3EYQ6</accession>
<dbReference type="PANTHER" id="PTHR47691:SF3">
    <property type="entry name" value="HTH-TYPE TRANSCRIPTIONAL REGULATOR RV0890C-RELATED"/>
    <property type="match status" value="1"/>
</dbReference>
<evidence type="ECO:0000256" key="2">
    <source>
        <dbReference type="SAM" id="MobiDB-lite"/>
    </source>
</evidence>
<keyword evidence="1" id="KW-0802">TPR repeat</keyword>
<dbReference type="Gene3D" id="1.25.40.10">
    <property type="entry name" value="Tetratricopeptide repeat domain"/>
    <property type="match status" value="2"/>
</dbReference>
<dbReference type="EMBL" id="JAPNKE010000002">
    <property type="protein sequence ID" value="MCY1008421.1"/>
    <property type="molecule type" value="Genomic_DNA"/>
</dbReference>
<dbReference type="PANTHER" id="PTHR47691">
    <property type="entry name" value="REGULATOR-RELATED"/>
    <property type="match status" value="1"/>
</dbReference>
<protein>
    <submittedName>
        <fullName evidence="3">Tetratricopeptide repeat protein</fullName>
    </submittedName>
</protein>
<feature type="compositionally biased region" description="Basic and acidic residues" evidence="2">
    <location>
        <begin position="429"/>
        <end position="440"/>
    </location>
</feature>
<dbReference type="InterPro" id="IPR019734">
    <property type="entry name" value="TPR_rpt"/>
</dbReference>
<feature type="region of interest" description="Disordered" evidence="2">
    <location>
        <begin position="420"/>
        <end position="461"/>
    </location>
</feature>
<gene>
    <name evidence="3" type="ORF">OV079_23260</name>
</gene>
<comment type="caution">
    <text evidence="3">The sequence shown here is derived from an EMBL/GenBank/DDBJ whole genome shotgun (WGS) entry which is preliminary data.</text>
</comment>
<dbReference type="InterPro" id="IPR011990">
    <property type="entry name" value="TPR-like_helical_dom_sf"/>
</dbReference>
<evidence type="ECO:0000256" key="1">
    <source>
        <dbReference type="PROSITE-ProRule" id="PRU00339"/>
    </source>
</evidence>
<dbReference type="Proteomes" id="UP001150924">
    <property type="component" value="Unassembled WGS sequence"/>
</dbReference>
<reference evidence="3" key="1">
    <citation type="submission" date="2022-11" db="EMBL/GenBank/DDBJ databases">
        <title>Minimal conservation of predation-associated metabolite biosynthetic gene clusters underscores biosynthetic potential of Myxococcota including descriptions for ten novel species: Archangium lansinium sp. nov., Myxococcus landrumus sp. nov., Nannocystis bai.</title>
        <authorList>
            <person name="Ahearne A."/>
            <person name="Stevens C."/>
            <person name="Phillips K."/>
        </authorList>
    </citation>
    <scope>NUCLEOTIDE SEQUENCE</scope>
    <source>
        <strain evidence="3">Na p29</strain>
    </source>
</reference>
<organism evidence="3 4">
    <name type="scientific">Nannocystis pusilla</name>
    <dbReference type="NCBI Taxonomy" id="889268"/>
    <lineage>
        <taxon>Bacteria</taxon>
        <taxon>Pseudomonadati</taxon>
        <taxon>Myxococcota</taxon>
        <taxon>Polyangia</taxon>
        <taxon>Nannocystales</taxon>
        <taxon>Nannocystaceae</taxon>
        <taxon>Nannocystis</taxon>
    </lineage>
</organism>